<dbReference type="PANTHER" id="PTHR47501">
    <property type="entry name" value="TRANSPOSASE-RELATED"/>
    <property type="match status" value="1"/>
</dbReference>
<evidence type="ECO:0000313" key="1">
    <source>
        <dbReference type="EMBL" id="RKF58371.1"/>
    </source>
</evidence>
<dbReference type="OrthoDB" id="2976890at2759"/>
<evidence type="ECO:0008006" key="3">
    <source>
        <dbReference type="Google" id="ProtNLM"/>
    </source>
</evidence>
<protein>
    <recommendedName>
        <fullName evidence="3">AC9 transposase</fullName>
    </recommendedName>
</protein>
<dbReference type="InterPro" id="IPR012337">
    <property type="entry name" value="RNaseH-like_sf"/>
</dbReference>
<dbReference type="SUPFAM" id="SSF53098">
    <property type="entry name" value="Ribonuclease H-like"/>
    <property type="match status" value="1"/>
</dbReference>
<dbReference type="EMBL" id="MCBR01018344">
    <property type="protein sequence ID" value="RKF58371.1"/>
    <property type="molecule type" value="Genomic_DNA"/>
</dbReference>
<accession>A0A420HLQ6</accession>
<proteinExistence type="predicted"/>
<feature type="non-terminal residue" evidence="1">
    <location>
        <position position="1"/>
    </location>
</feature>
<comment type="caution">
    <text evidence="1">The sequence shown here is derived from an EMBL/GenBank/DDBJ whole genome shotgun (WGS) entry which is preliminary data.</text>
</comment>
<dbReference type="PANTHER" id="PTHR47501:SF5">
    <property type="entry name" value="HAT C-TERMINAL DIMERISATION DOMAIN-CONTAINING PROTEIN"/>
    <property type="match status" value="1"/>
</dbReference>
<gene>
    <name evidence="1" type="ORF">GcC1_183036</name>
</gene>
<organism evidence="1 2">
    <name type="scientific">Golovinomyces cichoracearum</name>
    <dbReference type="NCBI Taxonomy" id="62708"/>
    <lineage>
        <taxon>Eukaryota</taxon>
        <taxon>Fungi</taxon>
        <taxon>Dikarya</taxon>
        <taxon>Ascomycota</taxon>
        <taxon>Pezizomycotina</taxon>
        <taxon>Leotiomycetes</taxon>
        <taxon>Erysiphales</taxon>
        <taxon>Erysiphaceae</taxon>
        <taxon>Golovinomyces</taxon>
    </lineage>
</organism>
<name>A0A420HLQ6_9PEZI</name>
<dbReference type="AlphaFoldDB" id="A0A420HLQ6"/>
<sequence>RAKLIEDLASTCRSISLSLDVLTSKNSKIILGVIGHWLTADFKYREAVLDFKELFGVHSGENMAEALHETLKELDLECKFFTITGDNASNNETLVLELYFRLKE</sequence>
<evidence type="ECO:0000313" key="2">
    <source>
        <dbReference type="Proteomes" id="UP000285405"/>
    </source>
</evidence>
<reference evidence="1 2" key="1">
    <citation type="journal article" date="2018" name="BMC Genomics">
        <title>Comparative genome analyses reveal sequence features reflecting distinct modes of host-adaptation between dicot and monocot powdery mildew.</title>
        <authorList>
            <person name="Wu Y."/>
            <person name="Ma X."/>
            <person name="Pan Z."/>
            <person name="Kale S.D."/>
            <person name="Song Y."/>
            <person name="King H."/>
            <person name="Zhang Q."/>
            <person name="Presley C."/>
            <person name="Deng X."/>
            <person name="Wei C.I."/>
            <person name="Xiao S."/>
        </authorList>
    </citation>
    <scope>NUCLEOTIDE SEQUENCE [LARGE SCALE GENOMIC DNA]</scope>
    <source>
        <strain evidence="1">UCSC1</strain>
    </source>
</reference>
<dbReference type="Proteomes" id="UP000285405">
    <property type="component" value="Unassembled WGS sequence"/>
</dbReference>